<keyword evidence="4" id="KW-0520">NAD</keyword>
<dbReference type="GO" id="GO:0005730">
    <property type="term" value="C:nucleolus"/>
    <property type="evidence" value="ECO:0007669"/>
    <property type="project" value="TreeGrafter"/>
</dbReference>
<dbReference type="InterPro" id="IPR049296">
    <property type="entry name" value="PARP1-like_PADR1_N"/>
</dbReference>
<dbReference type="EC" id="2.4.2.30" evidence="1"/>
<reference evidence="7 8" key="1">
    <citation type="submission" date="2013-11" db="EMBL/GenBank/DDBJ databases">
        <title>Draft genome of the bovine lungworm Dictyocaulus viviparus.</title>
        <authorList>
            <person name="Mitreva M."/>
        </authorList>
    </citation>
    <scope>NUCLEOTIDE SEQUENCE [LARGE SCALE GENOMIC DNA]</scope>
    <source>
        <strain evidence="7 8">HannoverDv2000</strain>
    </source>
</reference>
<dbReference type="OrthoDB" id="5846916at2759"/>
<sequence length="342" mass="39276">MYMLRKDLKDNLSKNEMMELLAANNLSIPSGEAKLLNSWLIAPFLVVVYRVPKCEGQLMYSSTLRTYKCNGQLSEYTKCIYQDNNPKRKKFSIPKELRKNAFLKKLKVNIFSKRAYNDAISHEVIVSHSDAFKYLGSRCMNVTDKSDIEGKSMGVSSGLSRQLIKGGTVIDQECEYAEFSHVYRDNNGVVYSVVLGNVDMQTNKNSYYKLQLLKHDLKPMCILKIMWILLVLQLISSSQFLYLSFVGTSWIFLEKSGNLWSEKQTFKKLPGHMDLVETDIGDLEHLKDCRVTPGSRTMLHPAIRDVILMIFDLKQMKDTMLGFQVTRSRQDAPRKAFEEADN</sequence>
<dbReference type="SUPFAM" id="SSF142921">
    <property type="entry name" value="WGR domain-like"/>
    <property type="match status" value="1"/>
</dbReference>
<dbReference type="GO" id="GO:0003950">
    <property type="term" value="F:NAD+ poly-ADP-ribosyltransferase activity"/>
    <property type="evidence" value="ECO:0007669"/>
    <property type="project" value="UniProtKB-EC"/>
</dbReference>
<keyword evidence="2" id="KW-0328">Glycosyltransferase</keyword>
<dbReference type="PROSITE" id="PS51977">
    <property type="entry name" value="WGR"/>
    <property type="match status" value="1"/>
</dbReference>
<gene>
    <name evidence="7" type="ORF">DICVIV_08955</name>
</gene>
<dbReference type="InterPro" id="IPR008893">
    <property type="entry name" value="WGR_domain"/>
</dbReference>
<comment type="catalytic activity">
    <reaction evidence="5">
        <text>NAD(+) + (ADP-D-ribosyl)n-acceptor = nicotinamide + (ADP-D-ribosyl)n+1-acceptor + H(+).</text>
        <dbReference type="EC" id="2.4.2.30"/>
    </reaction>
</comment>
<name>A0A0D8XK98_DICVI</name>
<dbReference type="GO" id="GO:0070212">
    <property type="term" value="P:protein poly-ADP-ribosylation"/>
    <property type="evidence" value="ECO:0007669"/>
    <property type="project" value="TreeGrafter"/>
</dbReference>
<dbReference type="Gene3D" id="1.10.20.130">
    <property type="match status" value="1"/>
</dbReference>
<evidence type="ECO:0000313" key="8">
    <source>
        <dbReference type="Proteomes" id="UP000053766"/>
    </source>
</evidence>
<organism evidence="7 8">
    <name type="scientific">Dictyocaulus viviparus</name>
    <name type="common">Bovine lungworm</name>
    <dbReference type="NCBI Taxonomy" id="29172"/>
    <lineage>
        <taxon>Eukaryota</taxon>
        <taxon>Metazoa</taxon>
        <taxon>Ecdysozoa</taxon>
        <taxon>Nematoda</taxon>
        <taxon>Chromadorea</taxon>
        <taxon>Rhabditida</taxon>
        <taxon>Rhabditina</taxon>
        <taxon>Rhabditomorpha</taxon>
        <taxon>Strongyloidea</taxon>
        <taxon>Metastrongylidae</taxon>
        <taxon>Dictyocaulus</taxon>
    </lineage>
</organism>
<dbReference type="Pfam" id="PF08063">
    <property type="entry name" value="Zn_ribbon_PADR1"/>
    <property type="match status" value="1"/>
</dbReference>
<dbReference type="GO" id="GO:0006302">
    <property type="term" value="P:double-strand break repair"/>
    <property type="evidence" value="ECO:0007669"/>
    <property type="project" value="TreeGrafter"/>
</dbReference>
<dbReference type="STRING" id="29172.A0A0D8XK98"/>
<dbReference type="InterPro" id="IPR038650">
    <property type="entry name" value="PADR1_C_dom_sf"/>
</dbReference>
<dbReference type="SMART" id="SM01335">
    <property type="entry name" value="PADR1"/>
    <property type="match status" value="1"/>
</dbReference>
<dbReference type="AlphaFoldDB" id="A0A0D8XK98"/>
<keyword evidence="3" id="KW-0808">Transferase</keyword>
<proteinExistence type="predicted"/>
<dbReference type="InterPro" id="IPR012982">
    <property type="entry name" value="PARP1-like_PADR1_Zn_ribbon"/>
</dbReference>
<dbReference type="InterPro" id="IPR050800">
    <property type="entry name" value="ARTD/PARP"/>
</dbReference>
<dbReference type="PANTHER" id="PTHR10459">
    <property type="entry name" value="DNA LIGASE"/>
    <property type="match status" value="1"/>
</dbReference>
<dbReference type="InterPro" id="IPR036930">
    <property type="entry name" value="WGR_dom_sf"/>
</dbReference>
<dbReference type="Proteomes" id="UP000053766">
    <property type="component" value="Unassembled WGS sequence"/>
</dbReference>
<dbReference type="GO" id="GO:0008270">
    <property type="term" value="F:zinc ion binding"/>
    <property type="evidence" value="ECO:0007669"/>
    <property type="project" value="InterPro"/>
</dbReference>
<evidence type="ECO:0000256" key="2">
    <source>
        <dbReference type="ARBA" id="ARBA00022676"/>
    </source>
</evidence>
<evidence type="ECO:0000256" key="1">
    <source>
        <dbReference type="ARBA" id="ARBA00012020"/>
    </source>
</evidence>
<feature type="domain" description="WGR" evidence="6">
    <location>
        <begin position="179"/>
        <end position="273"/>
    </location>
</feature>
<evidence type="ECO:0000259" key="6">
    <source>
        <dbReference type="PROSITE" id="PS51977"/>
    </source>
</evidence>
<dbReference type="PROSITE" id="PS52007">
    <property type="entry name" value="PADR1"/>
    <property type="match status" value="1"/>
</dbReference>
<evidence type="ECO:0000256" key="5">
    <source>
        <dbReference type="ARBA" id="ARBA00033987"/>
    </source>
</evidence>
<evidence type="ECO:0000313" key="7">
    <source>
        <dbReference type="EMBL" id="KJH45000.1"/>
    </source>
</evidence>
<dbReference type="GO" id="GO:1990404">
    <property type="term" value="F:NAD+-protein mono-ADP-ribosyltransferase activity"/>
    <property type="evidence" value="ECO:0007669"/>
    <property type="project" value="TreeGrafter"/>
</dbReference>
<accession>A0A0D8XK98</accession>
<evidence type="ECO:0000256" key="3">
    <source>
        <dbReference type="ARBA" id="ARBA00022679"/>
    </source>
</evidence>
<dbReference type="EMBL" id="KN716434">
    <property type="protein sequence ID" value="KJH45000.1"/>
    <property type="molecule type" value="Genomic_DNA"/>
</dbReference>
<dbReference type="PANTHER" id="PTHR10459:SF60">
    <property type="entry name" value="POLY [ADP-RIBOSE] POLYMERASE 2"/>
    <property type="match status" value="1"/>
</dbReference>
<evidence type="ECO:0000256" key="4">
    <source>
        <dbReference type="ARBA" id="ARBA00023027"/>
    </source>
</evidence>
<reference evidence="8" key="2">
    <citation type="journal article" date="2016" name="Sci. Rep.">
        <title>Dictyocaulus viviparus genome, variome and transcriptome elucidate lungworm biology and support future intervention.</title>
        <authorList>
            <person name="McNulty S.N."/>
            <person name="Strube C."/>
            <person name="Rosa B.A."/>
            <person name="Martin J.C."/>
            <person name="Tyagi R."/>
            <person name="Choi Y.J."/>
            <person name="Wang Q."/>
            <person name="Hallsworth Pepin K."/>
            <person name="Zhang X."/>
            <person name="Ozersky P."/>
            <person name="Wilson R.K."/>
            <person name="Sternberg P.W."/>
            <person name="Gasser R.B."/>
            <person name="Mitreva M."/>
        </authorList>
    </citation>
    <scope>NUCLEOTIDE SEQUENCE [LARGE SCALE GENOMIC DNA]</scope>
    <source>
        <strain evidence="8">HannoverDv2000</strain>
    </source>
</reference>
<dbReference type="Gene3D" id="2.20.25.630">
    <property type="match status" value="1"/>
</dbReference>
<protein>
    <recommendedName>
        <fullName evidence="1">NAD(+) ADP-ribosyltransferase</fullName>
        <ecNumber evidence="1">2.4.2.30</ecNumber>
    </recommendedName>
</protein>
<dbReference type="Pfam" id="PF21728">
    <property type="entry name" value="PADR1_N"/>
    <property type="match status" value="1"/>
</dbReference>
<keyword evidence="8" id="KW-1185">Reference proteome</keyword>